<dbReference type="EMBL" id="NPZB01000001">
    <property type="protein sequence ID" value="PNS08626.1"/>
    <property type="molecule type" value="Genomic_DNA"/>
</dbReference>
<dbReference type="GO" id="GO:0015036">
    <property type="term" value="F:disulfide oxidoreductase activity"/>
    <property type="evidence" value="ECO:0007669"/>
    <property type="project" value="UniProtKB-ARBA"/>
</dbReference>
<dbReference type="PROSITE" id="PS00194">
    <property type="entry name" value="THIOREDOXIN_1"/>
    <property type="match status" value="1"/>
</dbReference>
<dbReference type="CDD" id="cd02966">
    <property type="entry name" value="TlpA_like_family"/>
    <property type="match status" value="1"/>
</dbReference>
<feature type="domain" description="Thioredoxin" evidence="2">
    <location>
        <begin position="23"/>
        <end position="177"/>
    </location>
</feature>
<evidence type="ECO:0000259" key="2">
    <source>
        <dbReference type="PROSITE" id="PS51352"/>
    </source>
</evidence>
<organism evidence="3 4">
    <name type="scientific">Solilutibacter silvestris</name>
    <dbReference type="NCBI Taxonomy" id="1645665"/>
    <lineage>
        <taxon>Bacteria</taxon>
        <taxon>Pseudomonadati</taxon>
        <taxon>Pseudomonadota</taxon>
        <taxon>Gammaproteobacteria</taxon>
        <taxon>Lysobacterales</taxon>
        <taxon>Lysobacteraceae</taxon>
        <taxon>Solilutibacter</taxon>
    </lineage>
</organism>
<gene>
    <name evidence="3" type="ORF">Lysil_0255</name>
</gene>
<dbReference type="Pfam" id="PF00578">
    <property type="entry name" value="AhpC-TSA"/>
    <property type="match status" value="1"/>
</dbReference>
<dbReference type="InterPro" id="IPR017937">
    <property type="entry name" value="Thioredoxin_CS"/>
</dbReference>
<name>A0A2K1Q0R4_9GAMM</name>
<dbReference type="RefSeq" id="WP_165782335.1">
    <property type="nucleotide sequence ID" value="NZ_NPZB01000001.1"/>
</dbReference>
<dbReference type="Proteomes" id="UP000236220">
    <property type="component" value="Unassembled WGS sequence"/>
</dbReference>
<proteinExistence type="predicted"/>
<dbReference type="SUPFAM" id="SSF52833">
    <property type="entry name" value="Thioredoxin-like"/>
    <property type="match status" value="1"/>
</dbReference>
<evidence type="ECO:0000313" key="3">
    <source>
        <dbReference type="EMBL" id="PNS08626.1"/>
    </source>
</evidence>
<comment type="caution">
    <text evidence="3">The sequence shown here is derived from an EMBL/GenBank/DDBJ whole genome shotgun (WGS) entry which is preliminary data.</text>
</comment>
<dbReference type="Gene3D" id="3.40.30.10">
    <property type="entry name" value="Glutaredoxin"/>
    <property type="match status" value="1"/>
</dbReference>
<evidence type="ECO:0000256" key="1">
    <source>
        <dbReference type="ARBA" id="ARBA00023284"/>
    </source>
</evidence>
<sequence length="190" mass="20487">MRNAWIGLLGLGLAAGLALPVRAGVPVAVPNIGDMPSTTLLGKDRKDQVVDLASYRGNKIVVITFWASWCGPCRKELPQLEALQKQAGDKFLKVIAVNWKDEIDEYRAMTRQMSGYTMTLARDRDGDIADGYGVKSIPNLWIIDLQGKVVAHHVGYGEGGMGDVIADINKVITAEQQRQQAAAASAKPAG</sequence>
<dbReference type="PANTHER" id="PTHR42852">
    <property type="entry name" value="THIOL:DISULFIDE INTERCHANGE PROTEIN DSBE"/>
    <property type="match status" value="1"/>
</dbReference>
<dbReference type="GO" id="GO:0016209">
    <property type="term" value="F:antioxidant activity"/>
    <property type="evidence" value="ECO:0007669"/>
    <property type="project" value="InterPro"/>
</dbReference>
<dbReference type="PANTHER" id="PTHR42852:SF13">
    <property type="entry name" value="PROTEIN DIPZ"/>
    <property type="match status" value="1"/>
</dbReference>
<reference evidence="3 4" key="1">
    <citation type="submission" date="2017-08" db="EMBL/GenBank/DDBJ databases">
        <title>Lysobacter sylvestris genome.</title>
        <authorList>
            <person name="Zhang D.-C."/>
            <person name="Albuquerque L."/>
            <person name="Franca L."/>
            <person name="Froufe H.J.C."/>
            <person name="Barroso C."/>
            <person name="Egas C."/>
            <person name="Da Costa M."/>
            <person name="Margesin R."/>
        </authorList>
    </citation>
    <scope>NUCLEOTIDE SEQUENCE [LARGE SCALE GENOMIC DNA]</scope>
    <source>
        <strain evidence="3 4">AM20-91</strain>
    </source>
</reference>
<dbReference type="PROSITE" id="PS51352">
    <property type="entry name" value="THIOREDOXIN_2"/>
    <property type="match status" value="1"/>
</dbReference>
<dbReference type="InterPro" id="IPR050553">
    <property type="entry name" value="Thioredoxin_ResA/DsbE_sf"/>
</dbReference>
<dbReference type="InterPro" id="IPR000866">
    <property type="entry name" value="AhpC/TSA"/>
</dbReference>
<keyword evidence="1" id="KW-0676">Redox-active center</keyword>
<dbReference type="InterPro" id="IPR013766">
    <property type="entry name" value="Thioredoxin_domain"/>
</dbReference>
<keyword evidence="4" id="KW-1185">Reference proteome</keyword>
<dbReference type="InterPro" id="IPR036249">
    <property type="entry name" value="Thioredoxin-like_sf"/>
</dbReference>
<accession>A0A2K1Q0R4</accession>
<protein>
    <submittedName>
        <fullName evidence="3">Redoxin</fullName>
    </submittedName>
</protein>
<evidence type="ECO:0000313" key="4">
    <source>
        <dbReference type="Proteomes" id="UP000236220"/>
    </source>
</evidence>
<dbReference type="AlphaFoldDB" id="A0A2K1Q0R4"/>